<feature type="domain" description="NOA1/YqeH-like C-terminal" evidence="2">
    <location>
        <begin position="419"/>
        <end position="498"/>
    </location>
</feature>
<dbReference type="AlphaFoldDB" id="A0A671Q695"/>
<dbReference type="PANTHER" id="PTHR46406">
    <property type="entry name" value="NITRIC OXIDE-ASSOCIATED PROTEIN 1"/>
    <property type="match status" value="1"/>
</dbReference>
<dbReference type="Ensembl" id="ENSSANT00000071356.1">
    <property type="protein sequence ID" value="ENSSANP00000067134.1"/>
    <property type="gene ID" value="ENSSANG00000033447.1"/>
</dbReference>
<dbReference type="SUPFAM" id="SSF52540">
    <property type="entry name" value="P-loop containing nucleoside triphosphate hydrolases"/>
    <property type="match status" value="1"/>
</dbReference>
<dbReference type="InterPro" id="IPR048422">
    <property type="entry name" value="NOA1/YqeH-like_C"/>
</dbReference>
<dbReference type="Pfam" id="PF21516">
    <property type="entry name" value="YqeH-like_C"/>
    <property type="match status" value="1"/>
</dbReference>
<sequence>MHTSVTVSYLWGLSRAHHTPQCVMKLPSDTCCSGCGALMHCTDPEIPGYLPSEKFKALAEEDQLKKATCQRCFLINHHQKALNVTMSKEEYRAIVKGIKSEKALVLLIVDLLDLPDSIIPDLPELVGKNKHIVILGNKTDLLPGDGENYLQRIKRQLKAYCESMGISTIDNKDIHLISAKTGYGIENLITRLQSTWKYKGDVYLVGMANAGKSTLFNTLLESDYCKSRASDVIHKATISPWPGTTLNLLKFPIINPTPYRMFRRAERLKQASHLTEDDMNPEELKRIIQFSKQRYLVGHIGRTFLANQPPKKTLVEFDPDSLSFGEDLEEDVKKDPSLDSSTDAELSYNEIKDAHWFYDTPGIMKEHDVLSLLNEQEVKLVVPTQAITPRTFVMKPGMVLFLGALARIDYLEGKSSCWLTVVASNRIPVHITSLDKADAIYQKHAGNTFLAVPSGDEERMKTFPPLVAQDFELQRQGCNTAIADIKISSAGWVAVTAAERDQLLLRTRAPEAAGLINKTPAYKTRKPQALVDTGLSEKAAERLKVRRKN</sequence>
<evidence type="ECO:0000313" key="4">
    <source>
        <dbReference type="Proteomes" id="UP000472260"/>
    </source>
</evidence>
<dbReference type="InterPro" id="IPR052807">
    <property type="entry name" value="Mito_transl_resp_regulator"/>
</dbReference>
<evidence type="ECO:0000259" key="2">
    <source>
        <dbReference type="Pfam" id="PF21516"/>
    </source>
</evidence>
<name>A0A671Q695_9TELE</name>
<dbReference type="GO" id="GO:0005525">
    <property type="term" value="F:GTP binding"/>
    <property type="evidence" value="ECO:0007669"/>
    <property type="project" value="InterPro"/>
</dbReference>
<accession>A0A671Q695</accession>
<dbReference type="CDD" id="cd01855">
    <property type="entry name" value="YqeH"/>
    <property type="match status" value="1"/>
</dbReference>
<feature type="domain" description="G" evidence="1">
    <location>
        <begin position="202"/>
        <end position="253"/>
    </location>
</feature>
<dbReference type="PANTHER" id="PTHR46406:SF1">
    <property type="entry name" value="NITRIC OXIDE-ASSOCIATED PROTEIN 1"/>
    <property type="match status" value="1"/>
</dbReference>
<organism evidence="3 4">
    <name type="scientific">Sinocyclocheilus anshuiensis</name>
    <dbReference type="NCBI Taxonomy" id="1608454"/>
    <lineage>
        <taxon>Eukaryota</taxon>
        <taxon>Metazoa</taxon>
        <taxon>Chordata</taxon>
        <taxon>Craniata</taxon>
        <taxon>Vertebrata</taxon>
        <taxon>Euteleostomi</taxon>
        <taxon>Actinopterygii</taxon>
        <taxon>Neopterygii</taxon>
        <taxon>Teleostei</taxon>
        <taxon>Ostariophysi</taxon>
        <taxon>Cypriniformes</taxon>
        <taxon>Cyprinidae</taxon>
        <taxon>Cyprininae</taxon>
        <taxon>Sinocyclocheilus</taxon>
    </lineage>
</organism>
<dbReference type="Gene3D" id="3.40.50.300">
    <property type="entry name" value="P-loop containing nucleotide triphosphate hydrolases"/>
    <property type="match status" value="1"/>
</dbReference>
<evidence type="ECO:0000259" key="1">
    <source>
        <dbReference type="Pfam" id="PF01926"/>
    </source>
</evidence>
<protein>
    <submittedName>
        <fullName evidence="3">Nitric oxide-associated protein 1-like</fullName>
    </submittedName>
</protein>
<dbReference type="InterPro" id="IPR006073">
    <property type="entry name" value="GTP-bd"/>
</dbReference>
<proteinExistence type="predicted"/>
<reference evidence="3" key="1">
    <citation type="submission" date="2025-08" db="UniProtKB">
        <authorList>
            <consortium name="Ensembl"/>
        </authorList>
    </citation>
    <scope>IDENTIFICATION</scope>
</reference>
<gene>
    <name evidence="3" type="primary">LOC107677396</name>
</gene>
<evidence type="ECO:0000313" key="3">
    <source>
        <dbReference type="Ensembl" id="ENSSANP00000067134.1"/>
    </source>
</evidence>
<dbReference type="Proteomes" id="UP000472260">
    <property type="component" value="Unassembled WGS sequence"/>
</dbReference>
<dbReference type="InterPro" id="IPR027417">
    <property type="entry name" value="P-loop_NTPase"/>
</dbReference>
<reference evidence="3" key="2">
    <citation type="submission" date="2025-09" db="UniProtKB">
        <authorList>
            <consortium name="Ensembl"/>
        </authorList>
    </citation>
    <scope>IDENTIFICATION</scope>
</reference>
<dbReference type="Pfam" id="PF01926">
    <property type="entry name" value="MMR_HSR1"/>
    <property type="match status" value="1"/>
</dbReference>
<keyword evidence="4" id="KW-1185">Reference proteome</keyword>